<evidence type="ECO:0000313" key="5">
    <source>
        <dbReference type="Proteomes" id="UP001549257"/>
    </source>
</evidence>
<evidence type="ECO:0000256" key="2">
    <source>
        <dbReference type="ARBA" id="ARBA00022801"/>
    </source>
</evidence>
<reference evidence="4 5" key="1">
    <citation type="submission" date="2024-06" db="EMBL/GenBank/DDBJ databases">
        <title>Sorghum-associated microbial communities from plants grown in Nebraska, USA.</title>
        <authorList>
            <person name="Schachtman D."/>
        </authorList>
    </citation>
    <scope>NUCLEOTIDE SEQUENCE [LARGE SCALE GENOMIC DNA]</scope>
    <source>
        <strain evidence="4 5">2857</strain>
    </source>
</reference>
<comment type="similarity">
    <text evidence="1">Belongs to the AB hydrolase superfamily. AB hydrolase 2 family.</text>
</comment>
<dbReference type="Gene3D" id="3.40.50.1820">
    <property type="entry name" value="alpha/beta hydrolase"/>
    <property type="match status" value="1"/>
</dbReference>
<dbReference type="InterPro" id="IPR050565">
    <property type="entry name" value="LYPA1-2/EST-like"/>
</dbReference>
<dbReference type="InterPro" id="IPR003140">
    <property type="entry name" value="PLipase/COase/thioEstase"/>
</dbReference>
<organism evidence="4 5">
    <name type="scientific">Conyzicola nivalis</name>
    <dbReference type="NCBI Taxonomy" id="1477021"/>
    <lineage>
        <taxon>Bacteria</taxon>
        <taxon>Bacillati</taxon>
        <taxon>Actinomycetota</taxon>
        <taxon>Actinomycetes</taxon>
        <taxon>Micrococcales</taxon>
        <taxon>Microbacteriaceae</taxon>
        <taxon>Conyzicola</taxon>
    </lineage>
</organism>
<dbReference type="InterPro" id="IPR029058">
    <property type="entry name" value="AB_hydrolase_fold"/>
</dbReference>
<proteinExistence type="inferred from homology"/>
<gene>
    <name evidence="4" type="ORF">ABIE21_002362</name>
</gene>
<keyword evidence="2" id="KW-0378">Hydrolase</keyword>
<comment type="caution">
    <text evidence="4">The sequence shown here is derived from an EMBL/GenBank/DDBJ whole genome shotgun (WGS) entry which is preliminary data.</text>
</comment>
<dbReference type="Proteomes" id="UP001549257">
    <property type="component" value="Unassembled WGS sequence"/>
</dbReference>
<evidence type="ECO:0000256" key="1">
    <source>
        <dbReference type="ARBA" id="ARBA00006499"/>
    </source>
</evidence>
<protein>
    <submittedName>
        <fullName evidence="4">Phospholipase/carboxylesterase</fullName>
    </submittedName>
</protein>
<name>A0ABV2QQT0_9MICO</name>
<keyword evidence="5" id="KW-1185">Reference proteome</keyword>
<dbReference type="PANTHER" id="PTHR10655:SF17">
    <property type="entry name" value="LYSOPHOSPHOLIPASE-LIKE PROTEIN 1"/>
    <property type="match status" value="1"/>
</dbReference>
<evidence type="ECO:0000259" key="3">
    <source>
        <dbReference type="Pfam" id="PF02230"/>
    </source>
</evidence>
<dbReference type="RefSeq" id="WP_354025006.1">
    <property type="nucleotide sequence ID" value="NZ_JBEPSJ010000002.1"/>
</dbReference>
<dbReference type="SUPFAM" id="SSF53474">
    <property type="entry name" value="alpha/beta-Hydrolases"/>
    <property type="match status" value="1"/>
</dbReference>
<dbReference type="EMBL" id="JBEPSJ010000002">
    <property type="protein sequence ID" value="MET4582852.1"/>
    <property type="molecule type" value="Genomic_DNA"/>
</dbReference>
<evidence type="ECO:0000313" key="4">
    <source>
        <dbReference type="EMBL" id="MET4582852.1"/>
    </source>
</evidence>
<dbReference type="Pfam" id="PF02230">
    <property type="entry name" value="Abhydrolase_2"/>
    <property type="match status" value="1"/>
</dbReference>
<sequence>MVSIDPTAVLWSAPERERAGRPLLVLLHGFGSHEGDLFGLSPQLPLAPVVASVRAPIALQQGGFAWAPLASQADAAAVAEAANETAVALLAWLDTTESTSIGLLGFSQGGALALQLLRHAPERFAFAVNLSGFAVLEDNGGDQRLSHVRPPVFWGRGTVDDVISPDKIEYTEGWLPDHSTLTARIYEGLPHSISRPELDDANAFMREVWAAV</sequence>
<dbReference type="PANTHER" id="PTHR10655">
    <property type="entry name" value="LYSOPHOSPHOLIPASE-RELATED"/>
    <property type="match status" value="1"/>
</dbReference>
<accession>A0ABV2QQT0</accession>
<feature type="domain" description="Phospholipase/carboxylesterase/thioesterase" evidence="3">
    <location>
        <begin position="18"/>
        <end position="206"/>
    </location>
</feature>